<keyword evidence="1 4" id="KW-0489">Methyltransferase</keyword>
<evidence type="ECO:0000313" key="4">
    <source>
        <dbReference type="EMBL" id="AFZ80766.1"/>
    </source>
</evidence>
<evidence type="ECO:0000259" key="3">
    <source>
        <dbReference type="Pfam" id="PF08241"/>
    </source>
</evidence>
<dbReference type="GO" id="GO:0106335">
    <property type="term" value="F:tRNA (5-carboxymethyluridine(34)-5-O)-methyltransferase activity"/>
    <property type="evidence" value="ECO:0007669"/>
    <property type="project" value="TreeGrafter"/>
</dbReference>
<dbReference type="InterPro" id="IPR051422">
    <property type="entry name" value="AlkB_tRNA_MeTrf/Diox"/>
</dbReference>
<gene>
    <name evidence="4" type="ORF">BEWA_001730</name>
</gene>
<evidence type="ECO:0000313" key="5">
    <source>
        <dbReference type="Proteomes" id="UP000031512"/>
    </source>
</evidence>
<dbReference type="GO" id="GO:0005634">
    <property type="term" value="C:nucleus"/>
    <property type="evidence" value="ECO:0007669"/>
    <property type="project" value="TreeGrafter"/>
</dbReference>
<dbReference type="KEGG" id="beq:BEWA_001730"/>
<dbReference type="InterPro" id="IPR013216">
    <property type="entry name" value="Methyltransf_11"/>
</dbReference>
<dbReference type="eggNOG" id="KOG1331">
    <property type="taxonomic scope" value="Eukaryota"/>
</dbReference>
<dbReference type="AlphaFoldDB" id="L0B0H5"/>
<dbReference type="GO" id="GO:0000049">
    <property type="term" value="F:tRNA binding"/>
    <property type="evidence" value="ECO:0007669"/>
    <property type="project" value="TreeGrafter"/>
</dbReference>
<keyword evidence="5" id="KW-1185">Reference proteome</keyword>
<dbReference type="RefSeq" id="XP_004830432.1">
    <property type="nucleotide sequence ID" value="XM_004830375.1"/>
</dbReference>
<dbReference type="InterPro" id="IPR029063">
    <property type="entry name" value="SAM-dependent_MTases_sf"/>
</dbReference>
<dbReference type="CDD" id="cd02440">
    <property type="entry name" value="AdoMet_MTases"/>
    <property type="match status" value="1"/>
</dbReference>
<reference evidence="4 5" key="1">
    <citation type="journal article" date="2012" name="BMC Genomics">
        <title>Comparative genomic analysis and phylogenetic position of Theileria equi.</title>
        <authorList>
            <person name="Kappmeyer L.S."/>
            <person name="Thiagarajan M."/>
            <person name="Herndon D.R."/>
            <person name="Ramsay J.D."/>
            <person name="Caler E."/>
            <person name="Djikeng A."/>
            <person name="Gillespie J.J."/>
            <person name="Lau A.O."/>
            <person name="Roalson E.H."/>
            <person name="Silva J.C."/>
            <person name="Silva M.G."/>
            <person name="Suarez C.E."/>
            <person name="Ueti M.W."/>
            <person name="Nene V.M."/>
            <person name="Mealey R.H."/>
            <person name="Knowles D.P."/>
            <person name="Brayton K.A."/>
        </authorList>
    </citation>
    <scope>NUCLEOTIDE SEQUENCE [LARGE SCALE GENOMIC DNA]</scope>
    <source>
        <strain evidence="4 5">WA</strain>
    </source>
</reference>
<dbReference type="OrthoDB" id="361736at2759"/>
<protein>
    <submittedName>
        <fullName evidence="4">Methyltransferase domain-containing protein</fullName>
    </submittedName>
</protein>
<dbReference type="VEuPathDB" id="PiroplasmaDB:BEWA_001730"/>
<proteinExistence type="predicted"/>
<keyword evidence="2 4" id="KW-0808">Transferase</keyword>
<dbReference type="GO" id="GO:0005737">
    <property type="term" value="C:cytoplasm"/>
    <property type="evidence" value="ECO:0007669"/>
    <property type="project" value="TreeGrafter"/>
</dbReference>
<dbReference type="GeneID" id="15804859"/>
<name>L0B0H5_THEEQ</name>
<dbReference type="Proteomes" id="UP000031512">
    <property type="component" value="Chromosome 3"/>
</dbReference>
<feature type="domain" description="Methyltransferase type 11" evidence="3">
    <location>
        <begin position="69"/>
        <end position="158"/>
    </location>
</feature>
<dbReference type="GO" id="GO:0002098">
    <property type="term" value="P:tRNA wobble uridine modification"/>
    <property type="evidence" value="ECO:0007669"/>
    <property type="project" value="TreeGrafter"/>
</dbReference>
<organism evidence="4 5">
    <name type="scientific">Theileria equi strain WA</name>
    <dbReference type="NCBI Taxonomy" id="1537102"/>
    <lineage>
        <taxon>Eukaryota</taxon>
        <taxon>Sar</taxon>
        <taxon>Alveolata</taxon>
        <taxon>Apicomplexa</taxon>
        <taxon>Aconoidasida</taxon>
        <taxon>Piroplasmida</taxon>
        <taxon>Theileriidae</taxon>
        <taxon>Theileria</taxon>
    </lineage>
</organism>
<dbReference type="EMBL" id="CP001670">
    <property type="protein sequence ID" value="AFZ80766.1"/>
    <property type="molecule type" value="Genomic_DNA"/>
</dbReference>
<evidence type="ECO:0000256" key="2">
    <source>
        <dbReference type="ARBA" id="ARBA00022679"/>
    </source>
</evidence>
<dbReference type="GO" id="GO:0030488">
    <property type="term" value="P:tRNA methylation"/>
    <property type="evidence" value="ECO:0007669"/>
    <property type="project" value="TreeGrafter"/>
</dbReference>
<dbReference type="SUPFAM" id="SSF53335">
    <property type="entry name" value="S-adenosyl-L-methionine-dependent methyltransferases"/>
    <property type="match status" value="1"/>
</dbReference>
<sequence length="247" mass="28537">MPRKRNIEMPPSDKRCVPISIDKDARDFENEHVHDVYEEIAPHFSHTRYNPWPSVLRCIDKCPSFGVVLDVGCGNGKYLSYRNDLVFVGSDRCKSLLEIALQKGSDLCICDCIKLPFNDQVADLAISIAVIHHVASREGRVRAISEMLRCTKPGGTILVYVWAMEQERDTIGYRSFESNDVLVPWHLQSRYCKERTSAPDTLVNYKRYYHVFSKDEVLELCKEFSDQATFEIRFEANNWIIEMSKFA</sequence>
<dbReference type="PANTHER" id="PTHR13069:SF21">
    <property type="entry name" value="ALKYLATED DNA REPAIR PROTEIN ALKB HOMOLOG 8"/>
    <property type="match status" value="1"/>
</dbReference>
<dbReference type="GO" id="GO:0008757">
    <property type="term" value="F:S-adenosylmethionine-dependent methyltransferase activity"/>
    <property type="evidence" value="ECO:0007669"/>
    <property type="project" value="InterPro"/>
</dbReference>
<dbReference type="STRING" id="1537102.L0B0H5"/>
<dbReference type="PANTHER" id="PTHR13069">
    <property type="entry name" value="ALKYLATED DNA REPAIR PROTEIN ALKB HOMOLOG 8"/>
    <property type="match status" value="1"/>
</dbReference>
<dbReference type="Pfam" id="PF08241">
    <property type="entry name" value="Methyltransf_11"/>
    <property type="match status" value="1"/>
</dbReference>
<accession>L0B0H5</accession>
<dbReference type="Gene3D" id="3.40.50.150">
    <property type="entry name" value="Vaccinia Virus protein VP39"/>
    <property type="match status" value="1"/>
</dbReference>
<evidence type="ECO:0000256" key="1">
    <source>
        <dbReference type="ARBA" id="ARBA00022603"/>
    </source>
</evidence>